<reference evidence="2" key="1">
    <citation type="submission" date="2021-01" db="EMBL/GenBank/DDBJ databases">
        <authorList>
            <person name="Corre E."/>
            <person name="Pelletier E."/>
            <person name="Niang G."/>
            <person name="Scheremetjew M."/>
            <person name="Finn R."/>
            <person name="Kale V."/>
            <person name="Holt S."/>
            <person name="Cochrane G."/>
            <person name="Meng A."/>
            <person name="Brown T."/>
            <person name="Cohen L."/>
        </authorList>
    </citation>
    <scope>NUCLEOTIDE SEQUENCE</scope>
    <source>
        <strain evidence="2">CCMP147</strain>
    </source>
</reference>
<gene>
    <name evidence="2" type="ORF">TDUB1175_LOCUS17676</name>
</gene>
<feature type="compositionally biased region" description="Low complexity" evidence="1">
    <location>
        <begin position="64"/>
        <end position="74"/>
    </location>
</feature>
<accession>A0A7R9WAM6</accession>
<protein>
    <submittedName>
        <fullName evidence="2">Uncharacterized protein</fullName>
    </submittedName>
</protein>
<feature type="compositionally biased region" description="Polar residues" evidence="1">
    <location>
        <begin position="33"/>
        <end position="49"/>
    </location>
</feature>
<sequence length="209" mass="23156">MENASCSALGNEQPHLLHVLDRAEALFHPTPQPSSSRMCSVPSRGNWSNGEFGRDHEGSHEETSTVTVTRGGRPTTNEELARILDSALEVSSCFAPSVQPLQAFSARPRPQLQDAILRLQRSDRLREQDNRAWVSVALSRSADDEYTPSFDTFTYDIDSSVPKQHHTGNTRTDGHAHFEDSWQSIAAFRDSRAPLPVAPRLVARRPSAA</sequence>
<dbReference type="AlphaFoldDB" id="A0A7R9WAM6"/>
<name>A0A7R9WAM6_9STRA</name>
<evidence type="ECO:0000313" key="2">
    <source>
        <dbReference type="EMBL" id="CAD8319080.1"/>
    </source>
</evidence>
<dbReference type="EMBL" id="HBED01035287">
    <property type="protein sequence ID" value="CAD8319080.1"/>
    <property type="molecule type" value="Transcribed_RNA"/>
</dbReference>
<feature type="compositionally biased region" description="Basic and acidic residues" evidence="1">
    <location>
        <begin position="52"/>
        <end position="63"/>
    </location>
</feature>
<evidence type="ECO:0000256" key="1">
    <source>
        <dbReference type="SAM" id="MobiDB-lite"/>
    </source>
</evidence>
<proteinExistence type="predicted"/>
<feature type="region of interest" description="Disordered" evidence="1">
    <location>
        <begin position="29"/>
        <end position="74"/>
    </location>
</feature>
<organism evidence="2">
    <name type="scientific">Pseudictyota dubia</name>
    <dbReference type="NCBI Taxonomy" id="2749911"/>
    <lineage>
        <taxon>Eukaryota</taxon>
        <taxon>Sar</taxon>
        <taxon>Stramenopiles</taxon>
        <taxon>Ochrophyta</taxon>
        <taxon>Bacillariophyta</taxon>
        <taxon>Mediophyceae</taxon>
        <taxon>Biddulphiophycidae</taxon>
        <taxon>Eupodiscales</taxon>
        <taxon>Odontellaceae</taxon>
        <taxon>Pseudictyota</taxon>
    </lineage>
</organism>